<evidence type="ECO:0000313" key="4">
    <source>
        <dbReference type="Proteomes" id="UP000051574"/>
    </source>
</evidence>
<dbReference type="Gene3D" id="1.10.287.110">
    <property type="entry name" value="DnaJ domain"/>
    <property type="match status" value="1"/>
</dbReference>
<sequence length="213" mass="24881">MFIRYSRGFLPKTAVCYLATSSVASAKSHYDVLGITPKATHAEIKSAYYNLSKVYHPDKNQGSTDAATKFRDITAAYEVLGNVRTRRLYDKGVFVGESHFKHQHPGQDDDPRTKFYRSREHRHRPMGRTPIYDFDEWSRAHYGATFARDMERKRREHMMKENREKGDNDVKVERAIFLMIFFLGILVYSTSDDYDRDTTVSEILQLRKPTPKQ</sequence>
<dbReference type="Pfam" id="PF00226">
    <property type="entry name" value="DnaJ"/>
    <property type="match status" value="1"/>
</dbReference>
<dbReference type="InterPro" id="IPR018253">
    <property type="entry name" value="DnaJ_domain_CS"/>
</dbReference>
<dbReference type="OrthoDB" id="291007at2759"/>
<dbReference type="InterPro" id="IPR036869">
    <property type="entry name" value="J_dom_sf"/>
</dbReference>
<feature type="region of interest" description="Disordered" evidence="1">
    <location>
        <begin position="100"/>
        <end position="120"/>
    </location>
</feature>
<name>A0A0T6B8C2_9SCAR</name>
<evidence type="ECO:0000256" key="1">
    <source>
        <dbReference type="SAM" id="MobiDB-lite"/>
    </source>
</evidence>
<accession>A0A0T6B8C2</accession>
<dbReference type="PROSITE" id="PS50076">
    <property type="entry name" value="DNAJ_2"/>
    <property type="match status" value="1"/>
</dbReference>
<reference evidence="3 4" key="1">
    <citation type="submission" date="2015-09" db="EMBL/GenBank/DDBJ databases">
        <title>Draft genome of the scarab beetle Oryctes borbonicus.</title>
        <authorList>
            <person name="Meyer J.M."/>
            <person name="Markov G.V."/>
            <person name="Baskaran P."/>
            <person name="Herrmann M."/>
            <person name="Sommer R.J."/>
            <person name="Roedelsperger C."/>
        </authorList>
    </citation>
    <scope>NUCLEOTIDE SEQUENCE [LARGE SCALE GENOMIC DNA]</scope>
    <source>
        <strain evidence="3">OB123</strain>
        <tissue evidence="3">Whole animal</tissue>
    </source>
</reference>
<comment type="caution">
    <text evidence="3">The sequence shown here is derived from an EMBL/GenBank/DDBJ whole genome shotgun (WGS) entry which is preliminary data.</text>
</comment>
<dbReference type="SMART" id="SM00271">
    <property type="entry name" value="DnaJ"/>
    <property type="match status" value="1"/>
</dbReference>
<dbReference type="SUPFAM" id="SSF46565">
    <property type="entry name" value="Chaperone J-domain"/>
    <property type="match status" value="1"/>
</dbReference>
<proteinExistence type="predicted"/>
<dbReference type="InterPro" id="IPR001623">
    <property type="entry name" value="DnaJ_domain"/>
</dbReference>
<dbReference type="AlphaFoldDB" id="A0A0T6B8C2"/>
<dbReference type="Proteomes" id="UP000051574">
    <property type="component" value="Unassembled WGS sequence"/>
</dbReference>
<organism evidence="3 4">
    <name type="scientific">Oryctes borbonicus</name>
    <dbReference type="NCBI Taxonomy" id="1629725"/>
    <lineage>
        <taxon>Eukaryota</taxon>
        <taxon>Metazoa</taxon>
        <taxon>Ecdysozoa</taxon>
        <taxon>Arthropoda</taxon>
        <taxon>Hexapoda</taxon>
        <taxon>Insecta</taxon>
        <taxon>Pterygota</taxon>
        <taxon>Neoptera</taxon>
        <taxon>Endopterygota</taxon>
        <taxon>Coleoptera</taxon>
        <taxon>Polyphaga</taxon>
        <taxon>Scarabaeiformia</taxon>
        <taxon>Scarabaeidae</taxon>
        <taxon>Dynastinae</taxon>
        <taxon>Oryctes</taxon>
    </lineage>
</organism>
<dbReference type="PRINTS" id="PR00625">
    <property type="entry name" value="JDOMAIN"/>
</dbReference>
<dbReference type="CDD" id="cd06257">
    <property type="entry name" value="DnaJ"/>
    <property type="match status" value="1"/>
</dbReference>
<dbReference type="EMBL" id="LJIG01009223">
    <property type="protein sequence ID" value="KRT83509.1"/>
    <property type="molecule type" value="Genomic_DNA"/>
</dbReference>
<evidence type="ECO:0000313" key="3">
    <source>
        <dbReference type="EMBL" id="KRT83509.1"/>
    </source>
</evidence>
<protein>
    <submittedName>
        <fullName evidence="3">Chaperone</fullName>
    </submittedName>
</protein>
<evidence type="ECO:0000259" key="2">
    <source>
        <dbReference type="PROSITE" id="PS50076"/>
    </source>
</evidence>
<dbReference type="PANTHER" id="PTHR44873">
    <property type="entry name" value="DNAJ HOMOLOG SUBFAMILY C MEMBER 30, MITOCHONDRIAL"/>
    <property type="match status" value="1"/>
</dbReference>
<dbReference type="InterPro" id="IPR053025">
    <property type="entry name" value="Mito_ATP_Synthase-Asso"/>
</dbReference>
<dbReference type="PANTHER" id="PTHR44873:SF1">
    <property type="entry name" value="DNAJ HOMOLOG SUBFAMILY C MEMBER 30, MITOCHONDRIAL"/>
    <property type="match status" value="1"/>
</dbReference>
<gene>
    <name evidence="3" type="ORF">AMK59_3974</name>
</gene>
<feature type="domain" description="J" evidence="2">
    <location>
        <begin position="28"/>
        <end position="93"/>
    </location>
</feature>
<keyword evidence="4" id="KW-1185">Reference proteome</keyword>
<dbReference type="PROSITE" id="PS00636">
    <property type="entry name" value="DNAJ_1"/>
    <property type="match status" value="1"/>
</dbReference>